<reference evidence="10" key="2">
    <citation type="submission" date="2018-11" db="EMBL/GenBank/DDBJ databases">
        <title>Trombidioid mite genomics.</title>
        <authorList>
            <person name="Dong X."/>
        </authorList>
    </citation>
    <scope>NUCLEOTIDE SEQUENCE</scope>
    <source>
        <strain evidence="10">UoL-WK</strain>
    </source>
</reference>
<dbReference type="SUPFAM" id="SSF47473">
    <property type="entry name" value="EF-hand"/>
    <property type="match status" value="1"/>
</dbReference>
<name>A0A443RES7_9ACAR</name>
<reference evidence="10 11" key="1">
    <citation type="journal article" date="2018" name="Gigascience">
        <title>Genomes of trombidid mites reveal novel predicted allergens and laterally-transferred genes associated with secondary metabolism.</title>
        <authorList>
            <person name="Dong X."/>
            <person name="Chaisiri K."/>
            <person name="Xia D."/>
            <person name="Armstrong S.D."/>
            <person name="Fang Y."/>
            <person name="Donnelly M.J."/>
            <person name="Kadowaki T."/>
            <person name="McGarry J.W."/>
            <person name="Darby A.C."/>
            <person name="Makepeace B.L."/>
        </authorList>
    </citation>
    <scope>NUCLEOTIDE SEQUENCE [LARGE SCALE GENOMIC DNA]</scope>
    <source>
        <strain evidence="10">UoL-WK</strain>
    </source>
</reference>
<dbReference type="PROSITE" id="PS50222">
    <property type="entry name" value="EF_HAND_2"/>
    <property type="match status" value="3"/>
</dbReference>
<feature type="domain" description="EF-hand" evidence="7">
    <location>
        <begin position="96"/>
        <end position="131"/>
    </location>
</feature>
<accession>A0A443RES7</accession>
<dbReference type="OrthoDB" id="191686at2759"/>
<keyword evidence="2" id="KW-0519">Myristate</keyword>
<dbReference type="Gene3D" id="1.10.238.10">
    <property type="entry name" value="EF-hand"/>
    <property type="match status" value="1"/>
</dbReference>
<dbReference type="PRINTS" id="PR00450">
    <property type="entry name" value="RECOVERIN"/>
</dbReference>
<feature type="domain" description="EF-hand" evidence="7">
    <location>
        <begin position="60"/>
        <end position="95"/>
    </location>
</feature>
<keyword evidence="6" id="KW-0449">Lipoprotein</keyword>
<evidence type="ECO:0000313" key="10">
    <source>
        <dbReference type="EMBL" id="RWS13760.1"/>
    </source>
</evidence>
<organism evidence="10 11">
    <name type="scientific">Dinothrombium tinctorium</name>
    <dbReference type="NCBI Taxonomy" id="1965070"/>
    <lineage>
        <taxon>Eukaryota</taxon>
        <taxon>Metazoa</taxon>
        <taxon>Ecdysozoa</taxon>
        <taxon>Arthropoda</taxon>
        <taxon>Chelicerata</taxon>
        <taxon>Arachnida</taxon>
        <taxon>Acari</taxon>
        <taxon>Acariformes</taxon>
        <taxon>Trombidiformes</taxon>
        <taxon>Prostigmata</taxon>
        <taxon>Anystina</taxon>
        <taxon>Parasitengona</taxon>
        <taxon>Trombidioidea</taxon>
        <taxon>Trombidiidae</taxon>
        <taxon>Dinothrombium</taxon>
    </lineage>
</organism>
<protein>
    <submittedName>
        <fullName evidence="10">Neurocalcin-like protein</fullName>
    </submittedName>
</protein>
<dbReference type="PANTHER" id="PTHR23055:SF178">
    <property type="entry name" value="NEUROCALCIN HOMOLOG"/>
    <property type="match status" value="1"/>
</dbReference>
<dbReference type="EMBL" id="NCKU01002180">
    <property type="protein sequence ID" value="RWS10224.1"/>
    <property type="molecule type" value="Genomic_DNA"/>
</dbReference>
<evidence type="ECO:0000313" key="9">
    <source>
        <dbReference type="EMBL" id="RWS12250.1"/>
    </source>
</evidence>
<dbReference type="PROSITE" id="PS00018">
    <property type="entry name" value="EF_HAND_1"/>
    <property type="match status" value="3"/>
</dbReference>
<evidence type="ECO:0000259" key="7">
    <source>
        <dbReference type="PROSITE" id="PS50222"/>
    </source>
</evidence>
<comment type="caution">
    <text evidence="10">The sequence shown here is derived from an EMBL/GenBank/DDBJ whole genome shotgun (WGS) entry which is preliminary data.</text>
</comment>
<dbReference type="EMBL" id="NCKU01000889">
    <property type="protein sequence ID" value="RWS13760.1"/>
    <property type="molecule type" value="Genomic_DNA"/>
</dbReference>
<dbReference type="InterPro" id="IPR002048">
    <property type="entry name" value="EF_hand_dom"/>
</dbReference>
<evidence type="ECO:0000256" key="5">
    <source>
        <dbReference type="ARBA" id="ARBA00022837"/>
    </source>
</evidence>
<keyword evidence="11" id="KW-1185">Reference proteome</keyword>
<sequence length="190" mass="22284">MADEKRLLSEEDVHYILRNSFLVEEEMRQWYDNFQVDCPDGRLDKPRLIEMYRKFYKKGSPEEFCDLLFRVLDRDGNGTVEFMEFLLALGVMTSSDPNERLKWAFRLFDINQNGFIEQSEMVSVVSALYEMLGRHLSIDGEEEGEEDMASAVENAFSRMDINQDGQISQDEFIEICKKVPRLARALKLDR</sequence>
<proteinExistence type="inferred from homology"/>
<dbReference type="EMBL" id="NCKU01001378">
    <property type="protein sequence ID" value="RWS12250.1"/>
    <property type="molecule type" value="Genomic_DNA"/>
</dbReference>
<dbReference type="InterPro" id="IPR018247">
    <property type="entry name" value="EF_Hand_1_Ca_BS"/>
</dbReference>
<dbReference type="SMART" id="SM00054">
    <property type="entry name" value="EFh"/>
    <property type="match status" value="3"/>
</dbReference>
<dbReference type="Pfam" id="PF13833">
    <property type="entry name" value="EF-hand_8"/>
    <property type="match status" value="1"/>
</dbReference>
<dbReference type="AlphaFoldDB" id="A0A443RES7"/>
<evidence type="ECO:0000313" key="11">
    <source>
        <dbReference type="Proteomes" id="UP000285301"/>
    </source>
</evidence>
<evidence type="ECO:0000256" key="2">
    <source>
        <dbReference type="ARBA" id="ARBA00022707"/>
    </source>
</evidence>
<dbReference type="Proteomes" id="UP000285301">
    <property type="component" value="Unassembled WGS sequence"/>
</dbReference>
<dbReference type="InterPro" id="IPR028846">
    <property type="entry name" value="Recoverin"/>
</dbReference>
<dbReference type="GO" id="GO:0005509">
    <property type="term" value="F:calcium ion binding"/>
    <property type="evidence" value="ECO:0007669"/>
    <property type="project" value="InterPro"/>
</dbReference>
<dbReference type="FunFam" id="1.10.238.10:FF:000001">
    <property type="entry name" value="Calmodulin 1"/>
    <property type="match status" value="1"/>
</dbReference>
<evidence type="ECO:0000256" key="4">
    <source>
        <dbReference type="ARBA" id="ARBA00022737"/>
    </source>
</evidence>
<evidence type="ECO:0000256" key="6">
    <source>
        <dbReference type="ARBA" id="ARBA00023288"/>
    </source>
</evidence>
<evidence type="ECO:0000256" key="3">
    <source>
        <dbReference type="ARBA" id="ARBA00022723"/>
    </source>
</evidence>
<evidence type="ECO:0000256" key="1">
    <source>
        <dbReference type="ARBA" id="ARBA00006049"/>
    </source>
</evidence>
<dbReference type="CDD" id="cd00051">
    <property type="entry name" value="EFh"/>
    <property type="match status" value="2"/>
</dbReference>
<keyword evidence="5" id="KW-0106">Calcium</keyword>
<dbReference type="STRING" id="1965070.A0A443RES7"/>
<comment type="similarity">
    <text evidence="1">Belongs to the recoverin family.</text>
</comment>
<dbReference type="PANTHER" id="PTHR23055">
    <property type="entry name" value="CALCIUM BINDING PROTEINS"/>
    <property type="match status" value="1"/>
</dbReference>
<keyword evidence="4" id="KW-0677">Repeat</keyword>
<keyword evidence="3" id="KW-0479">Metal-binding</keyword>
<feature type="domain" description="EF-hand" evidence="7">
    <location>
        <begin position="147"/>
        <end position="182"/>
    </location>
</feature>
<dbReference type="InterPro" id="IPR011992">
    <property type="entry name" value="EF-hand-dom_pair"/>
</dbReference>
<evidence type="ECO:0000313" key="8">
    <source>
        <dbReference type="EMBL" id="RWS10224.1"/>
    </source>
</evidence>
<gene>
    <name evidence="8" type="ORF">B4U79_03744</name>
    <name evidence="9" type="ORF">B4U79_06191</name>
    <name evidence="10" type="ORF">B4U79_07705</name>
</gene>
<dbReference type="Pfam" id="PF13499">
    <property type="entry name" value="EF-hand_7"/>
    <property type="match status" value="1"/>
</dbReference>